<name>A0A645EKP4_9ZZZZ</name>
<accession>A0A645EKP4</accession>
<evidence type="ECO:0000313" key="1">
    <source>
        <dbReference type="EMBL" id="MPN01689.1"/>
    </source>
</evidence>
<proteinExistence type="predicted"/>
<protein>
    <submittedName>
        <fullName evidence="1">Uncharacterized protein</fullName>
    </submittedName>
</protein>
<dbReference type="EMBL" id="VSSQ01047686">
    <property type="protein sequence ID" value="MPN01689.1"/>
    <property type="molecule type" value="Genomic_DNA"/>
</dbReference>
<sequence>MPLPRGALISSPEWKTLLRPKGLRRHPNTLDILPMTGHLKCLDDVVTLVFGALALVLPADAATAATLAPGRNISLPILSCVSSSIMFAA</sequence>
<dbReference type="AlphaFoldDB" id="A0A645EKP4"/>
<organism evidence="1">
    <name type="scientific">bioreactor metagenome</name>
    <dbReference type="NCBI Taxonomy" id="1076179"/>
    <lineage>
        <taxon>unclassified sequences</taxon>
        <taxon>metagenomes</taxon>
        <taxon>ecological metagenomes</taxon>
    </lineage>
</organism>
<comment type="caution">
    <text evidence="1">The sequence shown here is derived from an EMBL/GenBank/DDBJ whole genome shotgun (WGS) entry which is preliminary data.</text>
</comment>
<reference evidence="1" key="1">
    <citation type="submission" date="2019-08" db="EMBL/GenBank/DDBJ databases">
        <authorList>
            <person name="Kucharzyk K."/>
            <person name="Murdoch R.W."/>
            <person name="Higgins S."/>
            <person name="Loffler F."/>
        </authorList>
    </citation>
    <scope>NUCLEOTIDE SEQUENCE</scope>
</reference>
<gene>
    <name evidence="1" type="ORF">SDC9_148900</name>
</gene>